<dbReference type="EMBL" id="JABAFA010000038">
    <property type="protein sequence ID" value="NMD99583.1"/>
    <property type="molecule type" value="Genomic_DNA"/>
</dbReference>
<reference evidence="2 3" key="1">
    <citation type="submission" date="2020-04" db="EMBL/GenBank/DDBJ databases">
        <authorList>
            <person name="Hitch T.C.A."/>
            <person name="Wylensek D."/>
            <person name="Clavel T."/>
        </authorList>
    </citation>
    <scope>NUCLEOTIDE SEQUENCE [LARGE SCALE GENOMIC DNA]</scope>
    <source>
        <strain evidence="2 3">PG-130-P53-12</strain>
    </source>
</reference>
<evidence type="ECO:0000313" key="3">
    <source>
        <dbReference type="Proteomes" id="UP000543804"/>
    </source>
</evidence>
<dbReference type="NCBIfam" id="TIGR00199">
    <property type="entry name" value="PncC_domain"/>
    <property type="match status" value="1"/>
</dbReference>
<feature type="domain" description="CinA C-terminal" evidence="1">
    <location>
        <begin position="7"/>
        <end position="158"/>
    </location>
</feature>
<organism evidence="2 3">
    <name type="scientific">Selenomonas bovis</name>
    <dbReference type="NCBI Taxonomy" id="416586"/>
    <lineage>
        <taxon>Bacteria</taxon>
        <taxon>Bacillati</taxon>
        <taxon>Bacillota</taxon>
        <taxon>Negativicutes</taxon>
        <taxon>Selenomonadales</taxon>
        <taxon>Selenomonadaceae</taxon>
        <taxon>Selenomonas</taxon>
    </lineage>
</organism>
<dbReference type="InterPro" id="IPR036653">
    <property type="entry name" value="CinA-like_C"/>
</dbReference>
<evidence type="ECO:0000259" key="1">
    <source>
        <dbReference type="Pfam" id="PF02464"/>
    </source>
</evidence>
<dbReference type="AlphaFoldDB" id="A0A848B6J9"/>
<sequence length="165" mass="17178">MKAQEEDQLAARLGASLRAAGKTIACAESCTGGLVTSRLTDIPGSSGYVMGSIVSYTNEIKERLVGVRHATLAAHGAVSPETAREMAEGIRRVIRTDLGIGITGIAGPGGGTAAKPVGLVYISVSGARGTRVTENHFHGTRAEVKRQTSDRALMLALDYLTEVQA</sequence>
<dbReference type="Proteomes" id="UP000543804">
    <property type="component" value="Unassembled WGS sequence"/>
</dbReference>
<gene>
    <name evidence="2" type="ORF">HF878_08920</name>
</gene>
<dbReference type="Pfam" id="PF02464">
    <property type="entry name" value="CinA"/>
    <property type="match status" value="1"/>
</dbReference>
<keyword evidence="3" id="KW-1185">Reference proteome</keyword>
<comment type="caution">
    <text evidence="2">The sequence shown here is derived from an EMBL/GenBank/DDBJ whole genome shotgun (WGS) entry which is preliminary data.</text>
</comment>
<proteinExistence type="predicted"/>
<accession>A0A848B6J9</accession>
<dbReference type="GO" id="GO:0016787">
    <property type="term" value="F:hydrolase activity"/>
    <property type="evidence" value="ECO:0007669"/>
    <property type="project" value="UniProtKB-KW"/>
</dbReference>
<keyword evidence="2" id="KW-0378">Hydrolase</keyword>
<dbReference type="InterPro" id="IPR008136">
    <property type="entry name" value="CinA_C"/>
</dbReference>
<dbReference type="SUPFAM" id="SSF142433">
    <property type="entry name" value="CinA-like"/>
    <property type="match status" value="1"/>
</dbReference>
<dbReference type="RefSeq" id="WP_170077867.1">
    <property type="nucleotide sequence ID" value="NZ_JABAFA010000038.1"/>
</dbReference>
<name>A0A848B6J9_9FIRM</name>
<dbReference type="Gene3D" id="3.90.950.20">
    <property type="entry name" value="CinA-like"/>
    <property type="match status" value="1"/>
</dbReference>
<evidence type="ECO:0000313" key="2">
    <source>
        <dbReference type="EMBL" id="NMD99583.1"/>
    </source>
</evidence>
<protein>
    <submittedName>
        <fullName evidence="2">Nicotinamide-nucleotide amidohydrolase family protein</fullName>
    </submittedName>
</protein>